<organism evidence="2 3">
    <name type="scientific">Pedobacter africanus</name>
    <dbReference type="NCBI Taxonomy" id="151894"/>
    <lineage>
        <taxon>Bacteria</taxon>
        <taxon>Pseudomonadati</taxon>
        <taxon>Bacteroidota</taxon>
        <taxon>Sphingobacteriia</taxon>
        <taxon>Sphingobacteriales</taxon>
        <taxon>Sphingobacteriaceae</taxon>
        <taxon>Pedobacter</taxon>
    </lineage>
</organism>
<evidence type="ECO:0000259" key="1">
    <source>
        <dbReference type="Pfam" id="PF02541"/>
    </source>
</evidence>
<dbReference type="EMBL" id="FWXT01000001">
    <property type="protein sequence ID" value="SMC49202.1"/>
    <property type="molecule type" value="Genomic_DNA"/>
</dbReference>
<dbReference type="Gene3D" id="3.30.420.150">
    <property type="entry name" value="Exopolyphosphatase. Domain 2"/>
    <property type="match status" value="1"/>
</dbReference>
<name>A0A1W1ZLV6_9SPHI</name>
<dbReference type="PANTHER" id="PTHR30005">
    <property type="entry name" value="EXOPOLYPHOSPHATASE"/>
    <property type="match status" value="1"/>
</dbReference>
<protein>
    <submittedName>
        <fullName evidence="2">Exopolyphosphatase / guanosine-5'-triphosphate,3'-diphosphate pyrophosphatase</fullName>
    </submittedName>
</protein>
<dbReference type="STRING" id="151894.SAMN04488524_0835"/>
<reference evidence="3" key="1">
    <citation type="submission" date="2017-04" db="EMBL/GenBank/DDBJ databases">
        <authorList>
            <person name="Varghese N."/>
            <person name="Submissions S."/>
        </authorList>
    </citation>
    <scope>NUCLEOTIDE SEQUENCE [LARGE SCALE GENOMIC DNA]</scope>
    <source>
        <strain evidence="3">DSM 12126</strain>
    </source>
</reference>
<dbReference type="AlphaFoldDB" id="A0A1W1ZLV6"/>
<dbReference type="PANTHER" id="PTHR30005:SF0">
    <property type="entry name" value="RETROGRADE REGULATION PROTEIN 2"/>
    <property type="match status" value="1"/>
</dbReference>
<dbReference type="Pfam" id="PF02541">
    <property type="entry name" value="Ppx-GppA"/>
    <property type="match status" value="1"/>
</dbReference>
<dbReference type="GO" id="GO:0016462">
    <property type="term" value="F:pyrophosphatase activity"/>
    <property type="evidence" value="ECO:0007669"/>
    <property type="project" value="TreeGrafter"/>
</dbReference>
<dbReference type="SUPFAM" id="SSF53067">
    <property type="entry name" value="Actin-like ATPase domain"/>
    <property type="match status" value="2"/>
</dbReference>
<keyword evidence="3" id="KW-1185">Reference proteome</keyword>
<sequence length="332" mass="36296">MKGRPQSGLFHVTKTGFFRLKPKNTFKMTAAVIDLGTNTFHLIIAQISPDNIEVLYKTNIPVKLGEGRINDHIIIPEAYERGLLALETFQDEIRKHQVDTVKAIATSAIRSAGNGENFVKAARSYAGITIEVVSGDQEAEYIFNGVKASGAIRETSLIMDIGGGSTEFIICNEDGLLWKKSYNIGAARLMQAYFNSDPISQTDMQAIISHLDNELADLKKACSIYKPIQLIGSAGAFETFMAMINGQLDLNSIPSHPIDLEAYRSISTTLRHSSHSERAAMPNLIPLRVDMIVIAAILTDYVIALSGIEGLSLSTYDLKMGVLESLRQSEAG</sequence>
<dbReference type="InterPro" id="IPR050273">
    <property type="entry name" value="GppA/Ppx_hydrolase"/>
</dbReference>
<dbReference type="InterPro" id="IPR003695">
    <property type="entry name" value="Ppx_GppA_N"/>
</dbReference>
<feature type="domain" description="Ppx/GppA phosphatase N-terminal" evidence="1">
    <location>
        <begin position="43"/>
        <end position="327"/>
    </location>
</feature>
<gene>
    <name evidence="2" type="ORF">SAMN04488524_0835</name>
</gene>
<proteinExistence type="predicted"/>
<evidence type="ECO:0000313" key="3">
    <source>
        <dbReference type="Proteomes" id="UP000192756"/>
    </source>
</evidence>
<accession>A0A1W1ZLV6</accession>
<dbReference type="Proteomes" id="UP000192756">
    <property type="component" value="Unassembled WGS sequence"/>
</dbReference>
<dbReference type="CDD" id="cd24055">
    <property type="entry name" value="ASKHA_NBD_ChPPX-like"/>
    <property type="match status" value="1"/>
</dbReference>
<dbReference type="InterPro" id="IPR043129">
    <property type="entry name" value="ATPase_NBD"/>
</dbReference>
<evidence type="ECO:0000313" key="2">
    <source>
        <dbReference type="EMBL" id="SMC49202.1"/>
    </source>
</evidence>
<dbReference type="Gene3D" id="3.30.420.40">
    <property type="match status" value="1"/>
</dbReference>